<dbReference type="Gene3D" id="1.20.1270.180">
    <property type="match status" value="1"/>
</dbReference>
<gene>
    <name evidence="1" type="ORF">HGT73_00695</name>
</gene>
<protein>
    <submittedName>
        <fullName evidence="1">DUF1311 domain-containing protein</fullName>
    </submittedName>
</protein>
<comment type="caution">
    <text evidence="1">The sequence shown here is derived from an EMBL/GenBank/DDBJ whole genome shotgun (WGS) entry which is preliminary data.</text>
</comment>
<accession>A0ABS5T0P6</accession>
<keyword evidence="2" id="KW-1185">Reference proteome</keyword>
<organism evidence="1 2">
    <name type="scientific">Rosenbergiella australiborealis</name>
    <dbReference type="NCBI Taxonomy" id="1544696"/>
    <lineage>
        <taxon>Bacteria</taxon>
        <taxon>Pseudomonadati</taxon>
        <taxon>Pseudomonadota</taxon>
        <taxon>Gammaproteobacteria</taxon>
        <taxon>Enterobacterales</taxon>
        <taxon>Erwiniaceae</taxon>
        <taxon>Rosenbergiella</taxon>
    </lineage>
</organism>
<dbReference type="EMBL" id="JABBFO010000001">
    <property type="protein sequence ID" value="MBT0725920.1"/>
    <property type="molecule type" value="Genomic_DNA"/>
</dbReference>
<evidence type="ECO:0000313" key="2">
    <source>
        <dbReference type="Proteomes" id="UP000786875"/>
    </source>
</evidence>
<name>A0ABS5T0P6_9GAMM</name>
<evidence type="ECO:0000313" key="1">
    <source>
        <dbReference type="EMBL" id="MBT0725920.1"/>
    </source>
</evidence>
<reference evidence="1 2" key="1">
    <citation type="submission" date="2020-04" db="EMBL/GenBank/DDBJ databases">
        <title>Genome sequencing of Rosenbergiella species.</title>
        <authorList>
            <person name="Alvarez-Perez S."/>
            <person name="Lievens B."/>
        </authorList>
    </citation>
    <scope>NUCLEOTIDE SEQUENCE [LARGE SCALE GENOMIC DNA]</scope>
    <source>
        <strain evidence="1 2">CdVSA20.1</strain>
    </source>
</reference>
<dbReference type="Proteomes" id="UP000786875">
    <property type="component" value="Unassembled WGS sequence"/>
</dbReference>
<proteinExistence type="predicted"/>
<sequence length="72" mass="8958">MESQQKYITHYNIIKRKLADSKRNWQSSVNTDCLLEAYVYEKDSYAFFSTKYSCLINRYRQRIDYYHDFEFM</sequence>